<dbReference type="Gene3D" id="3.60.40.10">
    <property type="entry name" value="PPM-type phosphatase domain"/>
    <property type="match status" value="1"/>
</dbReference>
<accession>A0A895YCP0</accession>
<name>A0A895YCP0_9ACTN</name>
<sequence>MQPTEITLTDPEQLPEVLAWVRAVANQAGVSPLARGRLVLAVTDLIREADRGRYEVRLTAALLPGAGGRRQLEICAGTDDGAPAPRLSEHAEPAALDNQGRLLWRIPTQPIPATADQRDERAHEQELRAALNDARRKEDELSRLEAELAETNRGVVALYIELEERDEQLRTAHRDIFRSLEDALRPPSPALPGFEFGVYYAAAEADAPTGGDLYDWTLLPNGDLQISVVDVVGHGVDSTRDALDICHALRILGLQGEALPTLIERTSDMLVPTFPDLMATVLVARLAVATGELLLAGGGHPPLLLAQPGEAPTYLHSPGRGVGYPLPGTEAMAQTRLQPGATALLYTDGLIEATGDIHWGMTRLVESTVAHLELPPPELAAAVAADLHQRVRHTDDTMLLVVRWHGH</sequence>
<dbReference type="InterPro" id="IPR036457">
    <property type="entry name" value="PPM-type-like_dom_sf"/>
</dbReference>
<feature type="domain" description="PPM-type phosphatase" evidence="3">
    <location>
        <begin position="194"/>
        <end position="404"/>
    </location>
</feature>
<dbReference type="Proteomes" id="UP000662857">
    <property type="component" value="Chromosome"/>
</dbReference>
<reference evidence="4" key="1">
    <citation type="submission" date="2021-02" db="EMBL/GenBank/DDBJ databases">
        <title>Natrosporangium hydrolyticum gen. nov., sp. nov, a haloalkaliphilic actinobacterium from a soda solonchak soil.</title>
        <authorList>
            <person name="Sorokin D.Y."/>
            <person name="Khijniak T.V."/>
            <person name="Zakharycheva A.P."/>
            <person name="Boueva O.V."/>
            <person name="Ariskina E.V."/>
            <person name="Hahnke R.L."/>
            <person name="Bunk B."/>
            <person name="Sproer C."/>
            <person name="Schumann P."/>
            <person name="Evtushenko L.I."/>
            <person name="Kublanov I.V."/>
        </authorList>
    </citation>
    <scope>NUCLEOTIDE SEQUENCE</scope>
    <source>
        <strain evidence="4">DSM 106523</strain>
    </source>
</reference>
<dbReference type="EMBL" id="CP070499">
    <property type="protein sequence ID" value="QSB13213.1"/>
    <property type="molecule type" value="Genomic_DNA"/>
</dbReference>
<feature type="coiled-coil region" evidence="2">
    <location>
        <begin position="120"/>
        <end position="154"/>
    </location>
</feature>
<dbReference type="PANTHER" id="PTHR43156:SF2">
    <property type="entry name" value="STAGE II SPORULATION PROTEIN E"/>
    <property type="match status" value="1"/>
</dbReference>
<evidence type="ECO:0000313" key="4">
    <source>
        <dbReference type="EMBL" id="QSB13213.1"/>
    </source>
</evidence>
<keyword evidence="2" id="KW-0175">Coiled coil</keyword>
<evidence type="ECO:0000256" key="1">
    <source>
        <dbReference type="ARBA" id="ARBA00022801"/>
    </source>
</evidence>
<dbReference type="InterPro" id="IPR001932">
    <property type="entry name" value="PPM-type_phosphatase-like_dom"/>
</dbReference>
<evidence type="ECO:0000313" key="5">
    <source>
        <dbReference type="Proteomes" id="UP000662857"/>
    </source>
</evidence>
<dbReference type="PANTHER" id="PTHR43156">
    <property type="entry name" value="STAGE II SPORULATION PROTEIN E-RELATED"/>
    <property type="match status" value="1"/>
</dbReference>
<evidence type="ECO:0000259" key="3">
    <source>
        <dbReference type="SMART" id="SM00331"/>
    </source>
</evidence>
<dbReference type="Pfam" id="PF07228">
    <property type="entry name" value="SpoIIE"/>
    <property type="match status" value="1"/>
</dbReference>
<dbReference type="RefSeq" id="WP_239675291.1">
    <property type="nucleotide sequence ID" value="NZ_CP070499.1"/>
</dbReference>
<dbReference type="SMART" id="SM00331">
    <property type="entry name" value="PP2C_SIG"/>
    <property type="match status" value="1"/>
</dbReference>
<keyword evidence="5" id="KW-1185">Reference proteome</keyword>
<dbReference type="InterPro" id="IPR052016">
    <property type="entry name" value="Bact_Sigma-Reg"/>
</dbReference>
<gene>
    <name evidence="4" type="ORF">JQS43_16445</name>
</gene>
<dbReference type="KEGG" id="nhy:JQS43_16445"/>
<protein>
    <submittedName>
        <fullName evidence="4">SpoIIE family protein phosphatase</fullName>
    </submittedName>
</protein>
<proteinExistence type="predicted"/>
<keyword evidence="1" id="KW-0378">Hydrolase</keyword>
<dbReference type="AlphaFoldDB" id="A0A895YCP0"/>
<evidence type="ECO:0000256" key="2">
    <source>
        <dbReference type="SAM" id="Coils"/>
    </source>
</evidence>
<organism evidence="4 5">
    <name type="scientific">Natronosporangium hydrolyticum</name>
    <dbReference type="NCBI Taxonomy" id="2811111"/>
    <lineage>
        <taxon>Bacteria</taxon>
        <taxon>Bacillati</taxon>
        <taxon>Actinomycetota</taxon>
        <taxon>Actinomycetes</taxon>
        <taxon>Micromonosporales</taxon>
        <taxon>Micromonosporaceae</taxon>
        <taxon>Natronosporangium</taxon>
    </lineage>
</organism>
<dbReference type="GO" id="GO:0016791">
    <property type="term" value="F:phosphatase activity"/>
    <property type="evidence" value="ECO:0007669"/>
    <property type="project" value="TreeGrafter"/>
</dbReference>